<name>A0A016SR12_9BILA</name>
<evidence type="ECO:0000313" key="2">
    <source>
        <dbReference type="Proteomes" id="UP000024635"/>
    </source>
</evidence>
<protein>
    <submittedName>
        <fullName evidence="1">Uncharacterized protein</fullName>
    </submittedName>
</protein>
<reference evidence="2" key="1">
    <citation type="journal article" date="2015" name="Nat. Genet.">
        <title>The genome and transcriptome of the zoonotic hookworm Ancylostoma ceylanicum identify infection-specific gene families.</title>
        <authorList>
            <person name="Schwarz E.M."/>
            <person name="Hu Y."/>
            <person name="Antoshechkin I."/>
            <person name="Miller M.M."/>
            <person name="Sternberg P.W."/>
            <person name="Aroian R.V."/>
        </authorList>
    </citation>
    <scope>NUCLEOTIDE SEQUENCE</scope>
    <source>
        <strain evidence="2">HY135</strain>
    </source>
</reference>
<evidence type="ECO:0000313" key="1">
    <source>
        <dbReference type="EMBL" id="EYB92841.1"/>
    </source>
</evidence>
<organism evidence="1 2">
    <name type="scientific">Ancylostoma ceylanicum</name>
    <dbReference type="NCBI Taxonomy" id="53326"/>
    <lineage>
        <taxon>Eukaryota</taxon>
        <taxon>Metazoa</taxon>
        <taxon>Ecdysozoa</taxon>
        <taxon>Nematoda</taxon>
        <taxon>Chromadorea</taxon>
        <taxon>Rhabditida</taxon>
        <taxon>Rhabditina</taxon>
        <taxon>Rhabditomorpha</taxon>
        <taxon>Strongyloidea</taxon>
        <taxon>Ancylostomatidae</taxon>
        <taxon>Ancylostomatinae</taxon>
        <taxon>Ancylostoma</taxon>
    </lineage>
</organism>
<sequence>MHVLRGNGDTDELCDWSSGWIDQLQSSPDLSILGQFVLDACVYMMNDRLSRSPDAARTQARRTRLRRRGGCAAFCFRVWMPR</sequence>
<comment type="caution">
    <text evidence="1">The sequence shown here is derived from an EMBL/GenBank/DDBJ whole genome shotgun (WGS) entry which is preliminary data.</text>
</comment>
<keyword evidence="2" id="KW-1185">Reference proteome</keyword>
<dbReference type="EMBL" id="JARK01001525">
    <property type="protein sequence ID" value="EYB92841.1"/>
    <property type="molecule type" value="Genomic_DNA"/>
</dbReference>
<accession>A0A016SR12</accession>
<dbReference type="AlphaFoldDB" id="A0A016SR12"/>
<proteinExistence type="predicted"/>
<dbReference type="Proteomes" id="UP000024635">
    <property type="component" value="Unassembled WGS sequence"/>
</dbReference>
<gene>
    <name evidence="1" type="primary">Acey_s0189.g1183</name>
    <name evidence="1" type="ORF">Y032_0189g1183</name>
</gene>